<dbReference type="PROSITE" id="PS50092">
    <property type="entry name" value="TSP1"/>
    <property type="match status" value="17"/>
</dbReference>
<dbReference type="InterPro" id="IPR002172">
    <property type="entry name" value="LDrepeatLR_classA_rpt"/>
</dbReference>
<evidence type="ECO:0000256" key="6">
    <source>
        <dbReference type="ARBA" id="ARBA00023157"/>
    </source>
</evidence>
<dbReference type="SUPFAM" id="SSF57424">
    <property type="entry name" value="LDL receptor-like module"/>
    <property type="match status" value="2"/>
</dbReference>
<dbReference type="InterPro" id="IPR000884">
    <property type="entry name" value="TSP1_rpt"/>
</dbReference>
<evidence type="ECO:0000313" key="10">
    <source>
        <dbReference type="Proteomes" id="UP000694388"/>
    </source>
</evidence>
<accession>A0A8C4PZ53</accession>
<feature type="disulfide bond" evidence="7">
    <location>
        <begin position="19"/>
        <end position="34"/>
    </location>
</feature>
<keyword evidence="2" id="KW-0964">Secreted</keyword>
<keyword evidence="3" id="KW-0245">EGF-like domain</keyword>
<dbReference type="PANTHER" id="PTHR22906:SF43">
    <property type="entry name" value="PROPERDIN"/>
    <property type="match status" value="1"/>
</dbReference>
<dbReference type="SUPFAM" id="SSF82895">
    <property type="entry name" value="TSP-1 type 1 repeat"/>
    <property type="match status" value="17"/>
</dbReference>
<dbReference type="InterPro" id="IPR036055">
    <property type="entry name" value="LDL_receptor-like_sf"/>
</dbReference>
<evidence type="ECO:0000259" key="8">
    <source>
        <dbReference type="PROSITE" id="PS50184"/>
    </source>
</evidence>
<keyword evidence="6 7" id="KW-1015">Disulfide bond</keyword>
<dbReference type="Ensembl" id="ENSEBUT00000007589.1">
    <property type="protein sequence ID" value="ENSEBUP00000007117.1"/>
    <property type="gene ID" value="ENSEBUG00000004664.1"/>
</dbReference>
<dbReference type="InterPro" id="IPR036084">
    <property type="entry name" value="Ser_inhib-like_sf"/>
</dbReference>
<dbReference type="GeneTree" id="ENSGT00940000155829"/>
<reference evidence="9" key="1">
    <citation type="submission" date="2025-08" db="UniProtKB">
        <authorList>
            <consortium name="Ensembl"/>
        </authorList>
    </citation>
    <scope>IDENTIFICATION</scope>
</reference>
<dbReference type="SMART" id="SM00192">
    <property type="entry name" value="LDLa"/>
    <property type="match status" value="2"/>
</dbReference>
<dbReference type="InterPro" id="IPR002919">
    <property type="entry name" value="TIL_dom"/>
</dbReference>
<keyword evidence="5" id="KW-0677">Repeat</keyword>
<dbReference type="PANTHER" id="PTHR22906">
    <property type="entry name" value="PROPERDIN"/>
    <property type="match status" value="1"/>
</dbReference>
<dbReference type="CDD" id="cd00112">
    <property type="entry name" value="LDLa"/>
    <property type="match status" value="2"/>
</dbReference>
<dbReference type="PRINTS" id="PR01705">
    <property type="entry name" value="TSP1REPEAT"/>
</dbReference>
<dbReference type="Proteomes" id="UP000694388">
    <property type="component" value="Unplaced"/>
</dbReference>
<dbReference type="FunFam" id="2.10.25.10:FF:000217">
    <property type="entry name" value="SCO-spondin"/>
    <property type="match status" value="1"/>
</dbReference>
<proteinExistence type="predicted"/>
<sequence length="1894" mass="203596">MMGQFRCSSGQCINARAVCDGVLTCADGSDEVPCGSGVRFPTPPSPVLTQTTGATPFFPGTPPEWYPEPGPPYTVPCSSNQFSCKSGECVSIERRCDLNPDCRDSSDEHNCVDCILSPWTSWSSCSRSCGLGVVFRRRDVVRQQLISGSCDRGLMDSRACFVKACPVNGGWSFWGQWSTCGVSCGGGMRVRARLCVEPPPKNGGWPCIGQSWHWDSCNTQPCAATGGCTTGLELITLQDCLQGRAPRCPPTCADLSGNSSCSSTCVEGCRCQRGLFLREGVCVNSSLCLCNVDGRTYRPAQTFSTATCSECTCRDGRIDCAPSSCPMQCGWSAWSPWTPCDRSCGHGTQGRFRSPTNPMAFGGGAPCEGDATEMQLCFMGRCKEPDGGEPGWTEWGPWSRCTRTCFHSPNHTGTRSRERRCRSGQRGSQVCPRREETQVDPCGNRPCPVMGGWSVWTPWSSCSALCGTGVQTRNRTCSNPVPSHGGVGCSGAHMQSRECDSKPCRAECADGMEYLTTAECVARGGACPRSCLDLAEPVQCAAECRDGCHCQTGLLLQAGVCIDRHRCRCLHKYGYSYGPGESIPLDSCNNCTCVNGEMVCSNNPCPVDCGWSEWTIWTACTRSCDVGTRRRYRSATQPPAAFGGKPCPGLPVEVSYCNLQACPAPWGEWSTWSECSMPCGGGTASRSRTCPNPPCTGPSEDLRNCNVEPCDNTSHMCPGGRTWKTCQPTHEETTCAQLGRVASSRSSVASGHSRCQPGCYCPEGFALQDDVCVPVKLCPCHFNGQVYPRGSKVPLVCNNCTCEGGQLTNCTNLECDVDGGWSAWTSWSECSALCGMGVRRRFRFCVTPTPMGGGKACLGPGSQERVCSAKPCDQDGGWSQWSPWTKCSSSCGGGLRTRTQSCDAPNPSGDGDYCEGPPSEVEECQRSPCAGRNCSKIPGSAFDLCGPPCPRTCDDLVACVGGCEPGCYCREGLLLNLNRMACTKPAACPCLHLPSGRRVLPGHAVSAGDGCNNCTCRHGSMTCTNKRCPVAGGWCSWSPWTPCAKTCGAESASRYRICSCPSPRHGGPPCTGPNRRWLDDSAVQLESKPCRNYPFCPTDGSWGPWAPWSECKGCGDNRAVRWRHCNKPSPRFGGRDCLGEPSESRPCLPDPERCPTCLPGQVLLPCGQSCPRNCEDLQEGVVCMESTTCVPTCGCSRGWLMQDGMCVRPERCGCRYRPFAGQNTSTIVTEAHGWLYAAPGETVQILCNNCTCREGRLQCSNLHCAVDGAWGAWTSWSICPRYCQPGSFQERYRLCDSPIPQNGGHGCSGNGREERKCFPHNCQAPHGWSEWSPWSDCSVECGGGIQVRTHSCWLAPCIGPPIQSRPCNSHVCLEQGCPPDKLFRECGPKDSCPYTCEHVWGTVSCLEGACEEGCHCPNGSLLHRTHCLKECPCILDAATLQTLVRASGTNEPPLLRTNIVSLRNHPTSSLVGYRRNGSAIIPGQELLSRETVHRECSNCTCVHGSLHCVLLPCPMDGGLSPWGPWSECSLSCGGLGHMVRERTCNQPRPLNGGHRCDGLTTDLRYCHAPDCPANMTMEAPTTFPTATGPDGDFGPWTSWSPCSRSCTDTAHPATKTRSRFCRPGGECSGQAFQEMVCNLPQCGVPKIDCEEGSDGMECDADCLWGAWTSWSACTRPCGVGLQNRLRTYAPPRGSGAWCPDILTGHWAARFCNTEACLVDGGWSTWSPWSKCDQTCGGGRSLRVRACTNPPPKNGGRPCRGARYQVAMCGAQPCDGTDCPPSMVLSDCANRCPHSCGNLQEGFDCWDGAPCLPGCRCPDGMLEQDGRCVPIWQCECIDATGASWAPGATQLGPCGNCTCRNGRLECPKGEGCRPGDLPPGVGPCSWSGLVCLVLL</sequence>
<dbReference type="Gene3D" id="2.10.25.10">
    <property type="entry name" value="Laminin"/>
    <property type="match status" value="6"/>
</dbReference>
<evidence type="ECO:0000256" key="1">
    <source>
        <dbReference type="ARBA" id="ARBA00004613"/>
    </source>
</evidence>
<dbReference type="SMART" id="SM00209">
    <property type="entry name" value="TSP1"/>
    <property type="match status" value="17"/>
</dbReference>
<dbReference type="SUPFAM" id="SSF57603">
    <property type="entry name" value="FnI-like domain"/>
    <property type="match status" value="1"/>
</dbReference>
<dbReference type="SMART" id="SM00215">
    <property type="entry name" value="VWC_out"/>
    <property type="match status" value="5"/>
</dbReference>
<dbReference type="SUPFAM" id="SSF57567">
    <property type="entry name" value="Serine protease inhibitors"/>
    <property type="match status" value="6"/>
</dbReference>
<dbReference type="FunFam" id="2.20.100.10:FF:000001">
    <property type="entry name" value="semaphorin-5A isoform X1"/>
    <property type="match status" value="7"/>
</dbReference>
<evidence type="ECO:0000256" key="2">
    <source>
        <dbReference type="ARBA" id="ARBA00022525"/>
    </source>
</evidence>
<dbReference type="Pfam" id="PF00090">
    <property type="entry name" value="TSP_1"/>
    <property type="match status" value="17"/>
</dbReference>
<dbReference type="Pfam" id="PF01826">
    <property type="entry name" value="TIL"/>
    <property type="match status" value="4"/>
</dbReference>
<evidence type="ECO:0000256" key="7">
    <source>
        <dbReference type="PROSITE-ProRule" id="PRU00124"/>
    </source>
</evidence>
<dbReference type="Gene3D" id="4.10.400.10">
    <property type="entry name" value="Low-density Lipoprotein Receptor"/>
    <property type="match status" value="2"/>
</dbReference>
<name>A0A8C4PZ53_EPTBU</name>
<evidence type="ECO:0000256" key="5">
    <source>
        <dbReference type="ARBA" id="ARBA00022737"/>
    </source>
</evidence>
<comment type="caution">
    <text evidence="7">Lacks conserved residue(s) required for the propagation of feature annotation.</text>
</comment>
<dbReference type="Gene3D" id="2.10.70.10">
    <property type="entry name" value="Complement Module, domain 1"/>
    <property type="match status" value="1"/>
</dbReference>
<feature type="disulfide bond" evidence="7">
    <location>
        <begin position="96"/>
        <end position="111"/>
    </location>
</feature>
<dbReference type="Pfam" id="PF00057">
    <property type="entry name" value="Ldl_recept_a"/>
    <property type="match status" value="2"/>
</dbReference>
<dbReference type="PRINTS" id="PR00261">
    <property type="entry name" value="LDLRECEPTOR"/>
</dbReference>
<feature type="domain" description="VWFC" evidence="8">
    <location>
        <begin position="569"/>
        <end position="658"/>
    </location>
</feature>
<dbReference type="CDD" id="cd19941">
    <property type="entry name" value="TIL"/>
    <property type="match status" value="5"/>
</dbReference>
<evidence type="ECO:0000256" key="4">
    <source>
        <dbReference type="ARBA" id="ARBA00022729"/>
    </source>
</evidence>
<dbReference type="PROSITE" id="PS50068">
    <property type="entry name" value="LDLRA_2"/>
    <property type="match status" value="2"/>
</dbReference>
<comment type="subcellular location">
    <subcellularLocation>
        <location evidence="1">Secreted</location>
    </subcellularLocation>
</comment>
<dbReference type="Gene3D" id="2.20.100.10">
    <property type="entry name" value="Thrombospondin type-1 (TSP1) repeat"/>
    <property type="match status" value="17"/>
</dbReference>
<dbReference type="InterPro" id="IPR036383">
    <property type="entry name" value="TSP1_rpt_sf"/>
</dbReference>
<feature type="disulfide bond" evidence="7">
    <location>
        <begin position="84"/>
        <end position="102"/>
    </location>
</feature>
<reference evidence="9" key="2">
    <citation type="submission" date="2025-09" db="UniProtKB">
        <authorList>
            <consortium name="Ensembl"/>
        </authorList>
    </citation>
    <scope>IDENTIFICATION</scope>
</reference>
<dbReference type="FunFam" id="2.20.100.10:FF:000002">
    <property type="entry name" value="Unc-5 netrin receptor C"/>
    <property type="match status" value="1"/>
</dbReference>
<dbReference type="PROSITE" id="PS50184">
    <property type="entry name" value="VWFC_2"/>
    <property type="match status" value="1"/>
</dbReference>
<feature type="disulfide bond" evidence="7">
    <location>
        <begin position="7"/>
        <end position="25"/>
    </location>
</feature>
<organism evidence="9 10">
    <name type="scientific">Eptatretus burgeri</name>
    <name type="common">Inshore hagfish</name>
    <dbReference type="NCBI Taxonomy" id="7764"/>
    <lineage>
        <taxon>Eukaryota</taxon>
        <taxon>Metazoa</taxon>
        <taxon>Chordata</taxon>
        <taxon>Craniata</taxon>
        <taxon>Vertebrata</taxon>
        <taxon>Cyclostomata</taxon>
        <taxon>Myxini</taxon>
        <taxon>Myxiniformes</taxon>
        <taxon>Myxinidae</taxon>
        <taxon>Eptatretinae</taxon>
        <taxon>Eptatretus</taxon>
    </lineage>
</organism>
<dbReference type="InterPro" id="IPR052065">
    <property type="entry name" value="Compl_asym_regulator"/>
</dbReference>
<feature type="disulfide bond" evidence="7">
    <location>
        <begin position="77"/>
        <end position="89"/>
    </location>
</feature>
<keyword evidence="4" id="KW-0732">Signal</keyword>
<dbReference type="InterPro" id="IPR001007">
    <property type="entry name" value="VWF_dom"/>
</dbReference>
<protein>
    <recommendedName>
        <fullName evidence="8">VWFC domain-containing protein</fullName>
    </recommendedName>
</protein>
<dbReference type="OMA" id="QVYTSCK"/>
<evidence type="ECO:0000313" key="9">
    <source>
        <dbReference type="Ensembl" id="ENSEBUP00000007117.1"/>
    </source>
</evidence>
<dbReference type="FunFam" id="2.20.100.10:FF:000007">
    <property type="entry name" value="Thrombospondin 1"/>
    <property type="match status" value="1"/>
</dbReference>
<evidence type="ECO:0000256" key="3">
    <source>
        <dbReference type="ARBA" id="ARBA00022536"/>
    </source>
</evidence>
<keyword evidence="10" id="KW-1185">Reference proteome</keyword>